<organism evidence="2 3">
    <name type="scientific">Pseudaquabacterium terrae</name>
    <dbReference type="NCBI Taxonomy" id="2732868"/>
    <lineage>
        <taxon>Bacteria</taxon>
        <taxon>Pseudomonadati</taxon>
        <taxon>Pseudomonadota</taxon>
        <taxon>Betaproteobacteria</taxon>
        <taxon>Burkholderiales</taxon>
        <taxon>Sphaerotilaceae</taxon>
        <taxon>Pseudaquabacterium</taxon>
    </lineage>
</organism>
<protein>
    <submittedName>
        <fullName evidence="2">Uncharacterized protein</fullName>
    </submittedName>
</protein>
<comment type="caution">
    <text evidence="2">The sequence shown here is derived from an EMBL/GenBank/DDBJ whole genome shotgun (WGS) entry which is preliminary data.</text>
</comment>
<keyword evidence="1" id="KW-0812">Transmembrane</keyword>
<proteinExistence type="predicted"/>
<keyword evidence="1" id="KW-1133">Transmembrane helix</keyword>
<dbReference type="Proteomes" id="UP000737171">
    <property type="component" value="Unassembled WGS sequence"/>
</dbReference>
<dbReference type="RefSeq" id="WP_173127045.1">
    <property type="nucleotide sequence ID" value="NZ_JABRWJ010000006.1"/>
</dbReference>
<reference evidence="2 3" key="1">
    <citation type="submission" date="2020-05" db="EMBL/GenBank/DDBJ databases">
        <title>Aquincola sp. isolate from soil.</title>
        <authorList>
            <person name="Han J."/>
            <person name="Kim D.-U."/>
        </authorList>
    </citation>
    <scope>NUCLEOTIDE SEQUENCE [LARGE SCALE GENOMIC DNA]</scope>
    <source>
        <strain evidence="2 3">S2</strain>
    </source>
</reference>
<sequence>MNTPLGATLWARPALPDEEPLHALDREERVMMGVLRLIVAAGLAVGLLGATVRLMG</sequence>
<dbReference type="EMBL" id="JABRWJ010000006">
    <property type="protein sequence ID" value="NRF69697.1"/>
    <property type="molecule type" value="Genomic_DNA"/>
</dbReference>
<gene>
    <name evidence="2" type="ORF">HLB44_22075</name>
</gene>
<keyword evidence="3" id="KW-1185">Reference proteome</keyword>
<evidence type="ECO:0000313" key="3">
    <source>
        <dbReference type="Proteomes" id="UP000737171"/>
    </source>
</evidence>
<evidence type="ECO:0000313" key="2">
    <source>
        <dbReference type="EMBL" id="NRF69697.1"/>
    </source>
</evidence>
<keyword evidence="1" id="KW-0472">Membrane</keyword>
<evidence type="ECO:0000256" key="1">
    <source>
        <dbReference type="SAM" id="Phobius"/>
    </source>
</evidence>
<accession>A0ABX2EM92</accession>
<feature type="transmembrane region" description="Helical" evidence="1">
    <location>
        <begin position="32"/>
        <end position="52"/>
    </location>
</feature>
<name>A0ABX2EM92_9BURK</name>